<keyword evidence="9 15" id="KW-0540">Nuclease</keyword>
<dbReference type="GO" id="GO:0019843">
    <property type="term" value="F:rRNA binding"/>
    <property type="evidence" value="ECO:0007669"/>
    <property type="project" value="UniProtKB-KW"/>
</dbReference>
<dbReference type="InterPro" id="IPR011907">
    <property type="entry name" value="RNase_III"/>
</dbReference>
<dbReference type="EMBL" id="CP009268">
    <property type="protein sequence ID" value="AJA52135.1"/>
    <property type="molecule type" value="Genomic_DNA"/>
</dbReference>
<dbReference type="Gene3D" id="3.30.160.20">
    <property type="match status" value="1"/>
</dbReference>
<dbReference type="Pfam" id="PF14622">
    <property type="entry name" value="Ribonucleas_3_3"/>
    <property type="match status" value="1"/>
</dbReference>
<dbReference type="GO" id="GO:0008033">
    <property type="term" value="P:tRNA processing"/>
    <property type="evidence" value="ECO:0007669"/>
    <property type="project" value="UniProtKB-KW"/>
</dbReference>
<evidence type="ECO:0000256" key="14">
    <source>
        <dbReference type="ARBA" id="ARBA00022884"/>
    </source>
</evidence>
<dbReference type="GO" id="GO:0010468">
    <property type="term" value="P:regulation of gene expression"/>
    <property type="evidence" value="ECO:0007669"/>
    <property type="project" value="TreeGrafter"/>
</dbReference>
<evidence type="ECO:0000256" key="12">
    <source>
        <dbReference type="ARBA" id="ARBA00022801"/>
    </source>
</evidence>
<proteinExistence type="inferred from homology"/>
<dbReference type="GO" id="GO:0042802">
    <property type="term" value="F:identical protein binding"/>
    <property type="evidence" value="ECO:0007669"/>
    <property type="project" value="UniProtKB-ARBA"/>
</dbReference>
<dbReference type="InterPro" id="IPR036389">
    <property type="entry name" value="RNase_III_sf"/>
</dbReference>
<comment type="subcellular location">
    <subcellularLocation>
        <location evidence="2 15">Cytoplasm</location>
    </subcellularLocation>
</comment>
<evidence type="ECO:0000313" key="20">
    <source>
        <dbReference type="Proteomes" id="UP000028042"/>
    </source>
</evidence>
<evidence type="ECO:0000256" key="4">
    <source>
        <dbReference type="ARBA" id="ARBA00011738"/>
    </source>
</evidence>
<keyword evidence="10 15" id="KW-0479">Metal-binding</keyword>
<keyword evidence="5 15" id="KW-0963">Cytoplasm</keyword>
<reference evidence="18 21" key="1">
    <citation type="journal article" date="2015" name="Genome Announc.">
        <title>Complete Genome Sequence of the Nitrogen-Fixing and Solvent-Producing Clostridium pasteurianum DSM 525.</title>
        <authorList>
            <person name="Poehlein A."/>
            <person name="Grosse-Honebrink A."/>
            <person name="Zhang Y."/>
            <person name="Minton N.P."/>
            <person name="Daniel R."/>
        </authorList>
    </citation>
    <scope>NUCLEOTIDE SEQUENCE [LARGE SCALE GENOMIC DNA]</scope>
    <source>
        <strain evidence="18">DSM 525</strain>
        <strain evidence="21">DSM 525 / ATCC 6013</strain>
    </source>
</reference>
<dbReference type="KEGG" id="cpat:CLPA_c20770"/>
<dbReference type="GO" id="GO:0046872">
    <property type="term" value="F:metal ion binding"/>
    <property type="evidence" value="ECO:0007669"/>
    <property type="project" value="UniProtKB-KW"/>
</dbReference>
<comment type="catalytic activity">
    <reaction evidence="1 15">
        <text>Endonucleolytic cleavage to 5'-phosphomonoester.</text>
        <dbReference type="EC" id="3.1.26.3"/>
    </reaction>
</comment>
<dbReference type="GO" id="GO:0003725">
    <property type="term" value="F:double-stranded RNA binding"/>
    <property type="evidence" value="ECO:0007669"/>
    <property type="project" value="TreeGrafter"/>
</dbReference>
<dbReference type="GO" id="GO:0006364">
    <property type="term" value="P:rRNA processing"/>
    <property type="evidence" value="ECO:0007669"/>
    <property type="project" value="UniProtKB-UniRule"/>
</dbReference>
<dbReference type="PATRIC" id="fig|1262449.7.peg.2090"/>
<evidence type="ECO:0000256" key="2">
    <source>
        <dbReference type="ARBA" id="ARBA00004496"/>
    </source>
</evidence>
<dbReference type="GO" id="GO:0005737">
    <property type="term" value="C:cytoplasm"/>
    <property type="evidence" value="ECO:0007669"/>
    <property type="project" value="UniProtKB-SubCell"/>
</dbReference>
<comment type="cofactor">
    <cofactor evidence="15">
        <name>Mg(2+)</name>
        <dbReference type="ChEBI" id="CHEBI:18420"/>
    </cofactor>
</comment>
<feature type="domain" description="RNase III" evidence="17">
    <location>
        <begin position="16"/>
        <end position="142"/>
    </location>
</feature>
<dbReference type="PROSITE" id="PS50142">
    <property type="entry name" value="RNASE_3_2"/>
    <property type="match status" value="1"/>
</dbReference>
<dbReference type="eggNOG" id="COG0571">
    <property type="taxonomic scope" value="Bacteria"/>
</dbReference>
<dbReference type="EC" id="3.1.26.3" evidence="15"/>
<evidence type="ECO:0000256" key="5">
    <source>
        <dbReference type="ARBA" id="ARBA00022490"/>
    </source>
</evidence>
<comment type="subunit">
    <text evidence="4 15">Homodimer.</text>
</comment>
<evidence type="ECO:0000256" key="1">
    <source>
        <dbReference type="ARBA" id="ARBA00000109"/>
    </source>
</evidence>
<evidence type="ECO:0000256" key="11">
    <source>
        <dbReference type="ARBA" id="ARBA00022759"/>
    </source>
</evidence>
<dbReference type="SUPFAM" id="SSF69065">
    <property type="entry name" value="RNase III domain-like"/>
    <property type="match status" value="1"/>
</dbReference>
<reference evidence="19 20" key="3">
    <citation type="journal article" name="Genome Announc.">
        <title>Improved Draft Genome Sequence of Clostridium pasteurianum Strain ATCC 6013 (DSM 525) Using a Hybrid Next-Generation Sequencing Approach.</title>
        <authorList>
            <person name="Pyne M.E."/>
            <person name="Utturkar S."/>
            <person name="Brown S.D."/>
            <person name="Moo-Young M."/>
            <person name="Chung D.A."/>
            <person name="Chou C.P."/>
        </authorList>
    </citation>
    <scope>NUCLEOTIDE SEQUENCE [LARGE SCALE GENOMIC DNA]</scope>
    <source>
        <strain evidence="19 20">ATCC 6013</strain>
    </source>
</reference>
<evidence type="ECO:0000259" key="16">
    <source>
        <dbReference type="PROSITE" id="PS50137"/>
    </source>
</evidence>
<feature type="domain" description="DRBM" evidence="16">
    <location>
        <begin position="169"/>
        <end position="238"/>
    </location>
</feature>
<keyword evidence="21" id="KW-1185">Reference proteome</keyword>
<comment type="similarity">
    <text evidence="3">Belongs to the ribonuclease III family.</text>
</comment>
<dbReference type="InterPro" id="IPR014720">
    <property type="entry name" value="dsRBD_dom"/>
</dbReference>
<dbReference type="SMART" id="SM00358">
    <property type="entry name" value="DSRM"/>
    <property type="match status" value="1"/>
</dbReference>
<evidence type="ECO:0000313" key="18">
    <source>
        <dbReference type="EMBL" id="AJA52135.1"/>
    </source>
</evidence>
<feature type="active site" evidence="15">
    <location>
        <position position="131"/>
    </location>
</feature>
<feature type="binding site" evidence="15">
    <location>
        <position position="55"/>
    </location>
    <ligand>
        <name>Mg(2+)</name>
        <dbReference type="ChEBI" id="CHEBI:18420"/>
    </ligand>
</feature>
<dbReference type="NCBIfam" id="TIGR02191">
    <property type="entry name" value="RNaseIII"/>
    <property type="match status" value="1"/>
</dbReference>
<feature type="binding site" evidence="15">
    <location>
        <position position="128"/>
    </location>
    <ligand>
        <name>Mg(2+)</name>
        <dbReference type="ChEBI" id="CHEBI:18420"/>
    </ligand>
</feature>
<name>A0A0H3J523_CLOPA</name>
<dbReference type="Proteomes" id="UP000030905">
    <property type="component" value="Chromosome"/>
</dbReference>
<dbReference type="PROSITE" id="PS00517">
    <property type="entry name" value="RNASE_3_1"/>
    <property type="match status" value="1"/>
</dbReference>
<dbReference type="AlphaFoldDB" id="A0A0H3J523"/>
<dbReference type="FunFam" id="1.10.1520.10:FF:000001">
    <property type="entry name" value="Ribonuclease 3"/>
    <property type="match status" value="1"/>
</dbReference>
<evidence type="ECO:0000313" key="19">
    <source>
        <dbReference type="EMBL" id="KRU11855.1"/>
    </source>
</evidence>
<keyword evidence="6 15" id="KW-0698">rRNA processing</keyword>
<sequence length="241" mass="27788">MDFWGDVLLLMLKEDIEKLEKILKIDFHDKNLLRTAITHSSYANQKNIQYNERLEFLGDSVLQIVISEYLFLNYKDKTEGELSKKRALIVCENSLFKIANSWHLGKYIFMSKGEEITGGRTRVSILSDCVEAIIAAIYLDKGFEFSKEFILSNFQKIIEMAMKNQIILDYKTRLQEVLQKNGDADIKYKLLKFEGPPHRRKFYISVAFNGTLKGEGTGFSKKEAEQDAAQTALKTIGELYE</sequence>
<keyword evidence="12 15" id="KW-0378">Hydrolase</keyword>
<keyword evidence="8 15" id="KW-0819">tRNA processing</keyword>
<keyword evidence="13 15" id="KW-0460">Magnesium</keyword>
<accession>A0A0H3J523</accession>
<keyword evidence="14 15" id="KW-0694">RNA-binding</keyword>
<dbReference type="PANTHER" id="PTHR11207">
    <property type="entry name" value="RIBONUCLEASE III"/>
    <property type="match status" value="1"/>
</dbReference>
<dbReference type="Pfam" id="PF00035">
    <property type="entry name" value="dsrm"/>
    <property type="match status" value="1"/>
</dbReference>
<keyword evidence="7 15" id="KW-0507">mRNA processing</keyword>
<dbReference type="CDD" id="cd10845">
    <property type="entry name" value="DSRM_RNAse_III_family"/>
    <property type="match status" value="1"/>
</dbReference>
<dbReference type="PANTHER" id="PTHR11207:SF0">
    <property type="entry name" value="RIBONUCLEASE 3"/>
    <property type="match status" value="1"/>
</dbReference>
<evidence type="ECO:0000256" key="9">
    <source>
        <dbReference type="ARBA" id="ARBA00022722"/>
    </source>
</evidence>
<dbReference type="SUPFAM" id="SSF54768">
    <property type="entry name" value="dsRNA-binding domain-like"/>
    <property type="match status" value="1"/>
</dbReference>
<dbReference type="CDD" id="cd00593">
    <property type="entry name" value="RIBOc"/>
    <property type="match status" value="1"/>
</dbReference>
<gene>
    <name evidence="15 18" type="primary">rnc</name>
    <name evidence="18" type="ORF">CLPA_c20770</name>
    <name evidence="19" type="ORF">CP6013_01102</name>
</gene>
<evidence type="ECO:0000256" key="3">
    <source>
        <dbReference type="ARBA" id="ARBA00010183"/>
    </source>
</evidence>
<evidence type="ECO:0000256" key="10">
    <source>
        <dbReference type="ARBA" id="ARBA00022723"/>
    </source>
</evidence>
<evidence type="ECO:0000313" key="21">
    <source>
        <dbReference type="Proteomes" id="UP000030905"/>
    </source>
</evidence>
<dbReference type="GO" id="GO:0006397">
    <property type="term" value="P:mRNA processing"/>
    <property type="evidence" value="ECO:0007669"/>
    <property type="project" value="UniProtKB-UniRule"/>
</dbReference>
<evidence type="ECO:0000256" key="7">
    <source>
        <dbReference type="ARBA" id="ARBA00022664"/>
    </source>
</evidence>
<keyword evidence="15" id="KW-0699">rRNA-binding</keyword>
<dbReference type="GO" id="GO:0004525">
    <property type="term" value="F:ribonuclease III activity"/>
    <property type="evidence" value="ECO:0007669"/>
    <property type="project" value="UniProtKB-UniRule"/>
</dbReference>
<protein>
    <recommendedName>
        <fullName evidence="15">Ribonuclease 3</fullName>
        <ecNumber evidence="15">3.1.26.3</ecNumber>
    </recommendedName>
    <alternativeName>
        <fullName evidence="15">Ribonuclease III</fullName>
        <shortName evidence="15">RNase III</shortName>
    </alternativeName>
</protein>
<dbReference type="InterPro" id="IPR000999">
    <property type="entry name" value="RNase_III_dom"/>
</dbReference>
<dbReference type="SMART" id="SM00535">
    <property type="entry name" value="RIBOc"/>
    <property type="match status" value="1"/>
</dbReference>
<feature type="binding site" evidence="15">
    <location>
        <position position="131"/>
    </location>
    <ligand>
        <name>Mg(2+)</name>
        <dbReference type="ChEBI" id="CHEBI:18420"/>
    </ligand>
</feature>
<comment type="function">
    <text evidence="15">Digests double-stranded RNA. Involved in the processing of primary rRNA transcript to yield the immediate precursors to the large and small rRNAs (23S and 16S). Processes some mRNAs, and tRNAs when they are encoded in the rRNA operon. Processes pre-crRNA and tracrRNA of type II CRISPR loci if present in the organism.</text>
</comment>
<dbReference type="EMBL" id="JPGY02000001">
    <property type="protein sequence ID" value="KRU11855.1"/>
    <property type="molecule type" value="Genomic_DNA"/>
</dbReference>
<dbReference type="HAMAP" id="MF_00104">
    <property type="entry name" value="RNase_III"/>
    <property type="match status" value="1"/>
</dbReference>
<evidence type="ECO:0000259" key="17">
    <source>
        <dbReference type="PROSITE" id="PS50142"/>
    </source>
</evidence>
<evidence type="ECO:0000256" key="15">
    <source>
        <dbReference type="HAMAP-Rule" id="MF_00104"/>
    </source>
</evidence>
<dbReference type="Gene3D" id="1.10.1520.10">
    <property type="entry name" value="Ribonuclease III domain"/>
    <property type="match status" value="1"/>
</dbReference>
<dbReference type="KEGG" id="cpae:CPAST_c20770"/>
<feature type="active site" evidence="15">
    <location>
        <position position="59"/>
    </location>
</feature>
<organism evidence="18 21">
    <name type="scientific">Clostridium pasteurianum DSM 525 = ATCC 6013</name>
    <dbReference type="NCBI Taxonomy" id="1262449"/>
    <lineage>
        <taxon>Bacteria</taxon>
        <taxon>Bacillati</taxon>
        <taxon>Bacillota</taxon>
        <taxon>Clostridia</taxon>
        <taxon>Eubacteriales</taxon>
        <taxon>Clostridiaceae</taxon>
        <taxon>Clostridium</taxon>
    </lineage>
</organism>
<reference evidence="19" key="2">
    <citation type="submission" date="2015-10" db="EMBL/GenBank/DDBJ databases">
        <title>Improved Draft Genome Sequence of Clostridium pasteurianum Strain ATCC 6013 (DSM 525) Using a Hybrid Next-Generation Sequencing Approach.</title>
        <authorList>
            <person name="Pyne M.E."/>
            <person name="Utturkar S.M."/>
            <person name="Brown S.D."/>
            <person name="Moo-Young M."/>
            <person name="Chung D.A."/>
            <person name="Chou P.C."/>
        </authorList>
    </citation>
    <scope>NUCLEOTIDE SEQUENCE</scope>
    <source>
        <strain evidence="19">ATCC 6013</strain>
    </source>
</reference>
<dbReference type="Proteomes" id="UP000028042">
    <property type="component" value="Unassembled WGS sequence"/>
</dbReference>
<evidence type="ECO:0000256" key="6">
    <source>
        <dbReference type="ARBA" id="ARBA00022552"/>
    </source>
</evidence>
<dbReference type="PROSITE" id="PS50137">
    <property type="entry name" value="DS_RBD"/>
    <property type="match status" value="1"/>
</dbReference>
<dbReference type="FunFam" id="3.30.160.20:FF:000003">
    <property type="entry name" value="Ribonuclease 3"/>
    <property type="match status" value="1"/>
</dbReference>
<evidence type="ECO:0000256" key="13">
    <source>
        <dbReference type="ARBA" id="ARBA00022842"/>
    </source>
</evidence>
<keyword evidence="11 15" id="KW-0255">Endonuclease</keyword>
<evidence type="ECO:0000256" key="8">
    <source>
        <dbReference type="ARBA" id="ARBA00022694"/>
    </source>
</evidence>